<dbReference type="SUPFAM" id="SSF53098">
    <property type="entry name" value="Ribonuclease H-like"/>
    <property type="match status" value="1"/>
</dbReference>
<reference evidence="1 2" key="1">
    <citation type="submission" date="2020-06" db="EMBL/GenBank/DDBJ databases">
        <title>The yeast mating-type switching endonuclease HO is a domesticated member of an unorthodox homing genetic element family.</title>
        <authorList>
            <person name="Coughlan A.Y."/>
            <person name="Lombardi L."/>
            <person name="Braun-Galleani S."/>
            <person name="Martos A.R."/>
            <person name="Galeote V."/>
            <person name="Bigey F."/>
            <person name="Dequin S."/>
            <person name="Byrne K.P."/>
            <person name="Wolfe K.H."/>
        </authorList>
    </citation>
    <scope>NUCLEOTIDE SEQUENCE [LARGE SCALE GENOMIC DNA]</scope>
    <source>
        <strain evidence="1 2">CBS764</strain>
    </source>
</reference>
<sequence length="182" mass="20221">MWFTQGLERGLPVIGMIMVAFEHPDEQEDGYEIMLQLTKYSYEGEMDPSVYLAKVEGALCLQMDQGSEFANKTIKFFREKGIVTDYTTVGDSRSDVVAERAKLLLLNDCRTLLDSANLSEDLLFYAVKFATMISNSVVSSSIGDLPRYKPVLTGLDADTILPSARRSSSTSRTWTVSCMTGV</sequence>
<dbReference type="Gene3D" id="3.30.420.10">
    <property type="entry name" value="Ribonuclease H-like superfamily/Ribonuclease H"/>
    <property type="match status" value="1"/>
</dbReference>
<protein>
    <submittedName>
        <fullName evidence="1">Uncharacterized protein</fullName>
    </submittedName>
</protein>
<dbReference type="InterPro" id="IPR036397">
    <property type="entry name" value="RNaseH_sf"/>
</dbReference>
<dbReference type="Proteomes" id="UP000515788">
    <property type="component" value="Chromosome 2"/>
</dbReference>
<name>A0A7G3ZE14_9SACH</name>
<dbReference type="GO" id="GO:0003676">
    <property type="term" value="F:nucleic acid binding"/>
    <property type="evidence" value="ECO:0007669"/>
    <property type="project" value="InterPro"/>
</dbReference>
<accession>A0A7G3ZE14</accession>
<dbReference type="InterPro" id="IPR012337">
    <property type="entry name" value="RNaseH-like_sf"/>
</dbReference>
<dbReference type="GeneID" id="59324869"/>
<gene>
    <name evidence="1" type="ORF">HG536_0B06160</name>
</gene>
<keyword evidence="2" id="KW-1185">Reference proteome</keyword>
<evidence type="ECO:0000313" key="1">
    <source>
        <dbReference type="EMBL" id="QLL31750.1"/>
    </source>
</evidence>
<dbReference type="RefSeq" id="XP_037138425.1">
    <property type="nucleotide sequence ID" value="XM_037282530.1"/>
</dbReference>
<dbReference type="OrthoDB" id="4037325at2759"/>
<dbReference type="EMBL" id="CP059247">
    <property type="protein sequence ID" value="QLL31750.1"/>
    <property type="molecule type" value="Genomic_DNA"/>
</dbReference>
<dbReference type="AlphaFoldDB" id="A0A7G3ZE14"/>
<evidence type="ECO:0000313" key="2">
    <source>
        <dbReference type="Proteomes" id="UP000515788"/>
    </source>
</evidence>
<organism evidence="1 2">
    <name type="scientific">Torulaspora globosa</name>
    <dbReference type="NCBI Taxonomy" id="48254"/>
    <lineage>
        <taxon>Eukaryota</taxon>
        <taxon>Fungi</taxon>
        <taxon>Dikarya</taxon>
        <taxon>Ascomycota</taxon>
        <taxon>Saccharomycotina</taxon>
        <taxon>Saccharomycetes</taxon>
        <taxon>Saccharomycetales</taxon>
        <taxon>Saccharomycetaceae</taxon>
        <taxon>Torulaspora</taxon>
    </lineage>
</organism>
<dbReference type="KEGG" id="tgb:HG536_0B06160"/>
<proteinExistence type="predicted"/>